<protein>
    <submittedName>
        <fullName evidence="1">Uncharacterized protein</fullName>
    </submittedName>
</protein>
<dbReference type="GO" id="GO:0007508">
    <property type="term" value="P:larval heart development"/>
    <property type="evidence" value="ECO:0007669"/>
    <property type="project" value="TreeGrafter"/>
</dbReference>
<accession>A0A0B2W2N4</accession>
<keyword evidence="2" id="KW-1185">Reference proteome</keyword>
<feature type="non-terminal residue" evidence="1">
    <location>
        <position position="1"/>
    </location>
</feature>
<reference evidence="1 2" key="1">
    <citation type="submission" date="2014-11" db="EMBL/GenBank/DDBJ databases">
        <title>Genetic blueprint of the zoonotic pathogen Toxocara canis.</title>
        <authorList>
            <person name="Zhu X.-Q."/>
            <person name="Korhonen P.K."/>
            <person name="Cai H."/>
            <person name="Young N.D."/>
            <person name="Nejsum P."/>
            <person name="von Samson-Himmelstjerna G."/>
            <person name="Boag P.R."/>
            <person name="Tan P."/>
            <person name="Li Q."/>
            <person name="Min J."/>
            <person name="Yang Y."/>
            <person name="Wang X."/>
            <person name="Fang X."/>
            <person name="Hall R.S."/>
            <person name="Hofmann A."/>
            <person name="Sternberg P.W."/>
            <person name="Jex A.R."/>
            <person name="Gasser R.B."/>
        </authorList>
    </citation>
    <scope>NUCLEOTIDE SEQUENCE [LARGE SCALE GENOMIC DNA]</scope>
    <source>
        <strain evidence="1">PN_DK_2014</strain>
    </source>
</reference>
<feature type="non-terminal residue" evidence="1">
    <location>
        <position position="158"/>
    </location>
</feature>
<name>A0A0B2W2N4_TOXCA</name>
<dbReference type="EMBL" id="JPKZ01000257">
    <property type="protein sequence ID" value="KHN88228.1"/>
    <property type="molecule type" value="Genomic_DNA"/>
</dbReference>
<gene>
    <name evidence="1" type="ORF">Tcan_01521</name>
</gene>
<dbReference type="GO" id="GO:0061343">
    <property type="term" value="P:cell adhesion involved in heart morphogenesis"/>
    <property type="evidence" value="ECO:0007669"/>
    <property type="project" value="TreeGrafter"/>
</dbReference>
<dbReference type="PANTHER" id="PTHR33395">
    <property type="entry name" value="TRANSCRIPTASE, PUTATIVE-RELATED-RELATED"/>
    <property type="match status" value="1"/>
</dbReference>
<evidence type="ECO:0000313" key="2">
    <source>
        <dbReference type="Proteomes" id="UP000031036"/>
    </source>
</evidence>
<dbReference type="OrthoDB" id="410104at2759"/>
<dbReference type="PANTHER" id="PTHR33395:SF22">
    <property type="entry name" value="REVERSE TRANSCRIPTASE DOMAIN-CONTAINING PROTEIN"/>
    <property type="match status" value="1"/>
</dbReference>
<proteinExistence type="predicted"/>
<organism evidence="1 2">
    <name type="scientific">Toxocara canis</name>
    <name type="common">Canine roundworm</name>
    <dbReference type="NCBI Taxonomy" id="6265"/>
    <lineage>
        <taxon>Eukaryota</taxon>
        <taxon>Metazoa</taxon>
        <taxon>Ecdysozoa</taxon>
        <taxon>Nematoda</taxon>
        <taxon>Chromadorea</taxon>
        <taxon>Rhabditida</taxon>
        <taxon>Spirurina</taxon>
        <taxon>Ascaridomorpha</taxon>
        <taxon>Ascaridoidea</taxon>
        <taxon>Toxocaridae</taxon>
        <taxon>Toxocara</taxon>
    </lineage>
</organism>
<comment type="caution">
    <text evidence="1">The sequence shown here is derived from an EMBL/GenBank/DDBJ whole genome shotgun (WGS) entry which is preliminary data.</text>
</comment>
<dbReference type="STRING" id="6265.A0A0B2W2N4"/>
<dbReference type="AlphaFoldDB" id="A0A0B2W2N4"/>
<sequence length="158" mass="17655">VNRKLNVRQDIGVLKDQNSRPVVDDSVKCDMFADFFCQVFKKDNNSLPEFPVRTKQKLSFVNVSIESVRKAIDKLSNKTSLTPDGIPSCFIKRTADSIAVPLTVPLSLIFERSISCCSIPCSWKTAVITPLLKQAPPTYVVKYRPISLTSSVCKVMEI</sequence>
<evidence type="ECO:0000313" key="1">
    <source>
        <dbReference type="EMBL" id="KHN88228.1"/>
    </source>
</evidence>
<dbReference type="OMA" id="PDGIPSC"/>
<dbReference type="GO" id="GO:0031012">
    <property type="term" value="C:extracellular matrix"/>
    <property type="evidence" value="ECO:0007669"/>
    <property type="project" value="TreeGrafter"/>
</dbReference>
<dbReference type="Proteomes" id="UP000031036">
    <property type="component" value="Unassembled WGS sequence"/>
</dbReference>